<dbReference type="Proteomes" id="UP000315369">
    <property type="component" value="Unassembled WGS sequence"/>
</dbReference>
<evidence type="ECO:0000259" key="2">
    <source>
        <dbReference type="Pfam" id="PF00561"/>
    </source>
</evidence>
<dbReference type="EMBL" id="VIFM01000081">
    <property type="protein sequence ID" value="TQF14000.1"/>
    <property type="molecule type" value="Genomic_DNA"/>
</dbReference>
<evidence type="ECO:0000313" key="4">
    <source>
        <dbReference type="Proteomes" id="UP000315369"/>
    </source>
</evidence>
<dbReference type="InterPro" id="IPR000639">
    <property type="entry name" value="Epox_hydrolase-like"/>
</dbReference>
<dbReference type="GO" id="GO:0004301">
    <property type="term" value="F:epoxide hydrolase activity"/>
    <property type="evidence" value="ECO:0007669"/>
    <property type="project" value="TreeGrafter"/>
</dbReference>
<protein>
    <submittedName>
        <fullName evidence="3">Alpha/beta hydrolase</fullName>
    </submittedName>
</protein>
<organism evidence="3 4">
    <name type="scientific">Myxococcus llanfairpwllgwyngyllgogerychwyrndrobwllllantysiliogogogochensis</name>
    <dbReference type="NCBI Taxonomy" id="2590453"/>
    <lineage>
        <taxon>Bacteria</taxon>
        <taxon>Pseudomonadati</taxon>
        <taxon>Myxococcota</taxon>
        <taxon>Myxococcia</taxon>
        <taxon>Myxococcales</taxon>
        <taxon>Cystobacterineae</taxon>
        <taxon>Myxococcaceae</taxon>
        <taxon>Myxococcus</taxon>
    </lineage>
</organism>
<proteinExistence type="predicted"/>
<comment type="caution">
    <text evidence="3">The sequence shown here is derived from an EMBL/GenBank/DDBJ whole genome shotgun (WGS) entry which is preliminary data.</text>
</comment>
<accession>A0A540WYH7</accession>
<dbReference type="Pfam" id="PF00561">
    <property type="entry name" value="Abhydrolase_1"/>
    <property type="match status" value="1"/>
</dbReference>
<dbReference type="PRINTS" id="PR00111">
    <property type="entry name" value="ABHYDROLASE"/>
</dbReference>
<dbReference type="OrthoDB" id="9802676at2"/>
<dbReference type="PANTHER" id="PTHR42977">
    <property type="entry name" value="HYDROLASE-RELATED"/>
    <property type="match status" value="1"/>
</dbReference>
<dbReference type="RefSeq" id="WP_141644291.1">
    <property type="nucleotide sequence ID" value="NZ_VIFM01000081.1"/>
</dbReference>
<dbReference type="SUPFAM" id="SSF53474">
    <property type="entry name" value="alpha/beta-Hydrolases"/>
    <property type="match status" value="1"/>
</dbReference>
<dbReference type="Gene3D" id="3.40.50.1820">
    <property type="entry name" value="alpha/beta hydrolase"/>
    <property type="match status" value="1"/>
</dbReference>
<sequence length="299" mass="34587">MPGVHHRTVKVDGIDIFYREAGPEDAPVVLLPHGYPCSSFQFRNLLPALGDSWRLIAPDHPGFGYSETPDASRFDYTFDGYARYLERFVETLGLTRYALYLHDYGSQFGFRLALKAPERVEALVIQNGDIYEDAFGPKYQPLREYWENPTAKGREKLAAAVSEEGFRGEFIGEIPESLVDRVSPDLWTLSWLLVQRERRKEHWVQLLADQRTTLAWMPRFQAYLREFQPPTLIVWGPHDGYMPEESARAYLRDLPDAELHLLDAGHWALETHLDEIAFLMRRFLQRVHASRAEDAAYVT</sequence>
<evidence type="ECO:0000313" key="3">
    <source>
        <dbReference type="EMBL" id="TQF14000.1"/>
    </source>
</evidence>
<keyword evidence="4" id="KW-1185">Reference proteome</keyword>
<dbReference type="InterPro" id="IPR051340">
    <property type="entry name" value="Haloalkane_dehalogenase"/>
</dbReference>
<dbReference type="AlphaFoldDB" id="A0A540WYH7"/>
<feature type="domain" description="AB hydrolase-1" evidence="2">
    <location>
        <begin position="27"/>
        <end position="272"/>
    </location>
</feature>
<name>A0A540WYH7_9BACT</name>
<dbReference type="PRINTS" id="PR00412">
    <property type="entry name" value="EPOXHYDRLASE"/>
</dbReference>
<dbReference type="InterPro" id="IPR000073">
    <property type="entry name" value="AB_hydrolase_1"/>
</dbReference>
<gene>
    <name evidence="3" type="ORF">FJV41_20945</name>
</gene>
<keyword evidence="1 3" id="KW-0378">Hydrolase</keyword>
<dbReference type="PANTHER" id="PTHR42977:SF3">
    <property type="entry name" value="AB HYDROLASE-1 DOMAIN-CONTAINING PROTEIN"/>
    <property type="match status" value="1"/>
</dbReference>
<evidence type="ECO:0000256" key="1">
    <source>
        <dbReference type="ARBA" id="ARBA00022801"/>
    </source>
</evidence>
<dbReference type="InterPro" id="IPR029058">
    <property type="entry name" value="AB_hydrolase_fold"/>
</dbReference>
<reference evidence="3 4" key="1">
    <citation type="submission" date="2019-06" db="EMBL/GenBank/DDBJ databases">
        <authorList>
            <person name="Livingstone P."/>
            <person name="Whitworth D."/>
        </authorList>
    </citation>
    <scope>NUCLEOTIDE SEQUENCE [LARGE SCALE GENOMIC DNA]</scope>
    <source>
        <strain evidence="3 4">AM401</strain>
    </source>
</reference>